<evidence type="ECO:0000256" key="8">
    <source>
        <dbReference type="SAM" id="SignalP"/>
    </source>
</evidence>
<comment type="similarity">
    <text evidence="1">Belongs to the peptidase A1 family.</text>
</comment>
<dbReference type="Pfam" id="PF14541">
    <property type="entry name" value="TAXi_C"/>
    <property type="match status" value="1"/>
</dbReference>
<dbReference type="FunFam" id="2.40.70.10:FF:000028">
    <property type="entry name" value="Eukaryotic aspartyl protease family protein"/>
    <property type="match status" value="1"/>
</dbReference>
<evidence type="ECO:0000256" key="5">
    <source>
        <dbReference type="ARBA" id="ARBA00023180"/>
    </source>
</evidence>
<name>A0AAV8HDV4_9POAL</name>
<dbReference type="Gene3D" id="2.40.70.10">
    <property type="entry name" value="Acid Proteases"/>
    <property type="match status" value="2"/>
</dbReference>
<keyword evidence="7" id="KW-1015">Disulfide bond</keyword>
<comment type="caution">
    <text evidence="10">The sequence shown here is derived from an EMBL/GenBank/DDBJ whole genome shotgun (WGS) entry which is preliminary data.</text>
</comment>
<protein>
    <submittedName>
        <fullName evidence="10">Eukaryotic aspartyl protease family protein</fullName>
    </submittedName>
</protein>
<dbReference type="SUPFAM" id="SSF50630">
    <property type="entry name" value="Acid proteases"/>
    <property type="match status" value="1"/>
</dbReference>
<keyword evidence="4" id="KW-0378">Hydrolase</keyword>
<gene>
    <name evidence="10" type="ORF">LUZ62_027420</name>
</gene>
<dbReference type="EMBL" id="JAMFTS010000001">
    <property type="protein sequence ID" value="KAJ4814854.1"/>
    <property type="molecule type" value="Genomic_DNA"/>
</dbReference>
<keyword evidence="5" id="KW-0325">Glycoprotein</keyword>
<evidence type="ECO:0000259" key="9">
    <source>
        <dbReference type="PROSITE" id="PS51767"/>
    </source>
</evidence>
<keyword evidence="11" id="KW-1185">Reference proteome</keyword>
<evidence type="ECO:0000256" key="4">
    <source>
        <dbReference type="ARBA" id="ARBA00022801"/>
    </source>
</evidence>
<keyword evidence="8" id="KW-0732">Signal</keyword>
<dbReference type="GO" id="GO:0006508">
    <property type="term" value="P:proteolysis"/>
    <property type="evidence" value="ECO:0007669"/>
    <property type="project" value="UniProtKB-KW"/>
</dbReference>
<dbReference type="Pfam" id="PF14543">
    <property type="entry name" value="TAXi_N"/>
    <property type="match status" value="1"/>
</dbReference>
<feature type="active site" evidence="6">
    <location>
        <position position="95"/>
    </location>
</feature>
<dbReference type="PRINTS" id="PR00792">
    <property type="entry name" value="PEPSIN"/>
</dbReference>
<dbReference type="InterPro" id="IPR034161">
    <property type="entry name" value="Pepsin-like_plant"/>
</dbReference>
<reference evidence="10" key="1">
    <citation type="submission" date="2022-08" db="EMBL/GenBank/DDBJ databases">
        <authorList>
            <person name="Marques A."/>
        </authorList>
    </citation>
    <scope>NUCLEOTIDE SEQUENCE</scope>
    <source>
        <strain evidence="10">RhyPub2mFocal</strain>
        <tissue evidence="10">Leaves</tissue>
    </source>
</reference>
<feature type="signal peptide" evidence="8">
    <location>
        <begin position="1"/>
        <end position="24"/>
    </location>
</feature>
<dbReference type="GO" id="GO:0004190">
    <property type="term" value="F:aspartic-type endopeptidase activity"/>
    <property type="evidence" value="ECO:0007669"/>
    <property type="project" value="UniProtKB-KW"/>
</dbReference>
<dbReference type="AlphaFoldDB" id="A0AAV8HDV4"/>
<organism evidence="10 11">
    <name type="scientific">Rhynchospora pubera</name>
    <dbReference type="NCBI Taxonomy" id="906938"/>
    <lineage>
        <taxon>Eukaryota</taxon>
        <taxon>Viridiplantae</taxon>
        <taxon>Streptophyta</taxon>
        <taxon>Embryophyta</taxon>
        <taxon>Tracheophyta</taxon>
        <taxon>Spermatophyta</taxon>
        <taxon>Magnoliopsida</taxon>
        <taxon>Liliopsida</taxon>
        <taxon>Poales</taxon>
        <taxon>Cyperaceae</taxon>
        <taxon>Cyperoideae</taxon>
        <taxon>Rhynchosporeae</taxon>
        <taxon>Rhynchospora</taxon>
    </lineage>
</organism>
<dbReference type="PROSITE" id="PS51767">
    <property type="entry name" value="PEPTIDASE_A1"/>
    <property type="match status" value="1"/>
</dbReference>
<feature type="disulfide bond" evidence="7">
    <location>
        <begin position="348"/>
        <end position="388"/>
    </location>
</feature>
<dbReference type="PANTHER" id="PTHR13683">
    <property type="entry name" value="ASPARTYL PROTEASES"/>
    <property type="match status" value="1"/>
</dbReference>
<feature type="active site" evidence="6">
    <location>
        <position position="311"/>
    </location>
</feature>
<dbReference type="InterPro" id="IPR032861">
    <property type="entry name" value="TAXi_N"/>
</dbReference>
<evidence type="ECO:0000256" key="6">
    <source>
        <dbReference type="PIRSR" id="PIRSR601461-1"/>
    </source>
</evidence>
<dbReference type="InterPro" id="IPR001461">
    <property type="entry name" value="Aspartic_peptidase_A1"/>
</dbReference>
<feature type="chain" id="PRO_5043731572" evidence="8">
    <location>
        <begin position="25"/>
        <end position="494"/>
    </location>
</feature>
<dbReference type="PANTHER" id="PTHR13683:SF768">
    <property type="entry name" value="EUKARYOTIC ASPARTYL PROTEASE FAMILY PROTEIN"/>
    <property type="match status" value="1"/>
</dbReference>
<evidence type="ECO:0000256" key="7">
    <source>
        <dbReference type="PIRSR" id="PIRSR601461-2"/>
    </source>
</evidence>
<dbReference type="FunFam" id="2.40.70.10:FF:000056">
    <property type="entry name" value="Eukaryotic aspartyl protease family protein"/>
    <property type="match status" value="1"/>
</dbReference>
<dbReference type="Proteomes" id="UP001140206">
    <property type="component" value="Chromosome 1"/>
</dbReference>
<keyword evidence="2 10" id="KW-0645">Protease</keyword>
<dbReference type="InterPro" id="IPR021109">
    <property type="entry name" value="Peptidase_aspartic_dom_sf"/>
</dbReference>
<accession>A0AAV8HDV4</accession>
<sequence length="494" mass="54162">MAFKLFLLLCLVSLSNYAIPSAFGIGVFEVKHKFLTQAQRRNIHLLRAHDVRRHGRLLSAVDLPIGGNGLPSGTGLYFAQIGIGTPPKNYYVQVDTGSDLLWVNCISCSRCPKKSDLGVELTLYDLRSSQSGTMVSCEGSFCSSNYGGDLPGCTANLPCQYSVLYGDGSSTTGYFVTDVVQYNQVAGDSLTRASNASVTFGCGAQQGGDLGSSTEALDGILGFGQSNSSLLSQLASAGKVKKVFSHCLDTVQGGGIWAIGDVVQPKMKTTPLVPDQQHYNINLKGIKVGGSLLQLPTDIFETGDKKGTIVDSGTTLTYLPEAAYKAVWEKVFQNHSDLSFHMVQEFSCFQYTGNIDDGFPEVVFSFENSLTLQVYPHDYLFQNENDYCFGFQNGGLQSKDGRDMFLLGDLVLSNKLVVYDLENQVIGWSNYNCSSSIKVQDDKTGRVYIVDSHYIGSAWRSELPIEYHKLTVELHEFVMPTFKFSLRKKNRLGL</sequence>
<keyword evidence="3" id="KW-0064">Aspartyl protease</keyword>
<dbReference type="InterPro" id="IPR032799">
    <property type="entry name" value="TAXi_C"/>
</dbReference>
<feature type="domain" description="Peptidase A1" evidence="9">
    <location>
        <begin position="77"/>
        <end position="429"/>
    </location>
</feature>
<evidence type="ECO:0000256" key="3">
    <source>
        <dbReference type="ARBA" id="ARBA00022750"/>
    </source>
</evidence>
<evidence type="ECO:0000313" key="10">
    <source>
        <dbReference type="EMBL" id="KAJ4814854.1"/>
    </source>
</evidence>
<evidence type="ECO:0000256" key="1">
    <source>
        <dbReference type="ARBA" id="ARBA00007447"/>
    </source>
</evidence>
<dbReference type="InterPro" id="IPR033121">
    <property type="entry name" value="PEPTIDASE_A1"/>
</dbReference>
<evidence type="ECO:0000313" key="11">
    <source>
        <dbReference type="Proteomes" id="UP001140206"/>
    </source>
</evidence>
<dbReference type="CDD" id="cd05476">
    <property type="entry name" value="pepsin_A_like_plant"/>
    <property type="match status" value="1"/>
</dbReference>
<evidence type="ECO:0000256" key="2">
    <source>
        <dbReference type="ARBA" id="ARBA00022670"/>
    </source>
</evidence>
<proteinExistence type="inferred from homology"/>